<sequence>MLFFIQLIIFSCLFIKSISCDYIFCTSSCPQITVPFYEPTRLPRRCGDQKNTYHLALNCIIDYRIDYDAQNVYINFKATNDTLNFRDYNQSEFLTQSIWLGFNKESDQPNITNRQYGCNTRNDCARSYYLETIQRLIVGGKQLIDQIHEKLYRTRPFSSKDASQFCRDNTQKSNLTWTRCERGLCYAQNINRKQFCAKDNAPTLFSDMIYYFPRAPTEEREYIEYKCNKYLCNRNSTMSLIMKYLRNYTDWYNLTSTETFRIGMRSSSDQRTVSYCFLVLLMFSVRIIFSK</sequence>
<gene>
    <name evidence="2" type="ORF">EDS130_LOCUS4450</name>
</gene>
<organism evidence="2 3">
    <name type="scientific">Adineta ricciae</name>
    <name type="common">Rotifer</name>
    <dbReference type="NCBI Taxonomy" id="249248"/>
    <lineage>
        <taxon>Eukaryota</taxon>
        <taxon>Metazoa</taxon>
        <taxon>Spiralia</taxon>
        <taxon>Gnathifera</taxon>
        <taxon>Rotifera</taxon>
        <taxon>Eurotatoria</taxon>
        <taxon>Bdelloidea</taxon>
        <taxon>Adinetida</taxon>
        <taxon>Adinetidae</taxon>
        <taxon>Adineta</taxon>
    </lineage>
</organism>
<dbReference type="Proteomes" id="UP000663852">
    <property type="component" value="Unassembled WGS sequence"/>
</dbReference>
<proteinExistence type="predicted"/>
<comment type="caution">
    <text evidence="2">The sequence shown here is derived from an EMBL/GenBank/DDBJ whole genome shotgun (WGS) entry which is preliminary data.</text>
</comment>
<evidence type="ECO:0000313" key="2">
    <source>
        <dbReference type="EMBL" id="CAF0793158.1"/>
    </source>
</evidence>
<dbReference type="AlphaFoldDB" id="A0A813S9G5"/>
<accession>A0A813S9G5</accession>
<evidence type="ECO:0000256" key="1">
    <source>
        <dbReference type="SAM" id="SignalP"/>
    </source>
</evidence>
<dbReference type="OrthoDB" id="9972762at2759"/>
<evidence type="ECO:0000313" key="3">
    <source>
        <dbReference type="Proteomes" id="UP000663852"/>
    </source>
</evidence>
<keyword evidence="1" id="KW-0732">Signal</keyword>
<dbReference type="EMBL" id="CAJNOJ010000012">
    <property type="protein sequence ID" value="CAF0793158.1"/>
    <property type="molecule type" value="Genomic_DNA"/>
</dbReference>
<reference evidence="2" key="1">
    <citation type="submission" date="2021-02" db="EMBL/GenBank/DDBJ databases">
        <authorList>
            <person name="Nowell W R."/>
        </authorList>
    </citation>
    <scope>NUCLEOTIDE SEQUENCE</scope>
</reference>
<feature type="signal peptide" evidence="1">
    <location>
        <begin position="1"/>
        <end position="20"/>
    </location>
</feature>
<name>A0A813S9G5_ADIRI</name>
<protein>
    <submittedName>
        <fullName evidence="2">Uncharacterized protein</fullName>
    </submittedName>
</protein>
<feature type="chain" id="PRO_5032338680" evidence="1">
    <location>
        <begin position="21"/>
        <end position="291"/>
    </location>
</feature>